<evidence type="ECO:0000313" key="1">
    <source>
        <dbReference type="EMBL" id="KAG0410480.1"/>
    </source>
</evidence>
<gene>
    <name evidence="1" type="ORF">HPB47_012403</name>
</gene>
<evidence type="ECO:0000313" key="2">
    <source>
        <dbReference type="Proteomes" id="UP000805193"/>
    </source>
</evidence>
<reference evidence="1 2" key="1">
    <citation type="journal article" date="2020" name="Cell">
        <title>Large-Scale Comparative Analyses of Tick Genomes Elucidate Their Genetic Diversity and Vector Capacities.</title>
        <authorList>
            <consortium name="Tick Genome and Microbiome Consortium (TIGMIC)"/>
            <person name="Jia N."/>
            <person name="Wang J."/>
            <person name="Shi W."/>
            <person name="Du L."/>
            <person name="Sun Y."/>
            <person name="Zhan W."/>
            <person name="Jiang J.F."/>
            <person name="Wang Q."/>
            <person name="Zhang B."/>
            <person name="Ji P."/>
            <person name="Bell-Sakyi L."/>
            <person name="Cui X.M."/>
            <person name="Yuan T.T."/>
            <person name="Jiang B.G."/>
            <person name="Yang W.F."/>
            <person name="Lam T.T."/>
            <person name="Chang Q.C."/>
            <person name="Ding S.J."/>
            <person name="Wang X.J."/>
            <person name="Zhu J.G."/>
            <person name="Ruan X.D."/>
            <person name="Zhao L."/>
            <person name="Wei J.T."/>
            <person name="Ye R.Z."/>
            <person name="Que T.C."/>
            <person name="Du C.H."/>
            <person name="Zhou Y.H."/>
            <person name="Cheng J.X."/>
            <person name="Dai P.F."/>
            <person name="Guo W.B."/>
            <person name="Han X.H."/>
            <person name="Huang E.J."/>
            <person name="Li L.F."/>
            <person name="Wei W."/>
            <person name="Gao Y.C."/>
            <person name="Liu J.Z."/>
            <person name="Shao H.Z."/>
            <person name="Wang X."/>
            <person name="Wang C.C."/>
            <person name="Yang T.C."/>
            <person name="Huo Q.B."/>
            <person name="Li W."/>
            <person name="Chen H.Y."/>
            <person name="Chen S.E."/>
            <person name="Zhou L.G."/>
            <person name="Ni X.B."/>
            <person name="Tian J.H."/>
            <person name="Sheng Y."/>
            <person name="Liu T."/>
            <person name="Pan Y.S."/>
            <person name="Xia L.Y."/>
            <person name="Li J."/>
            <person name="Zhao F."/>
            <person name="Cao W.C."/>
        </authorList>
    </citation>
    <scope>NUCLEOTIDE SEQUENCE [LARGE SCALE GENOMIC DNA]</scope>
    <source>
        <strain evidence="1">Iper-2018</strain>
    </source>
</reference>
<keyword evidence="2" id="KW-1185">Reference proteome</keyword>
<name>A0AC60NTR6_IXOPE</name>
<comment type="caution">
    <text evidence="1">The sequence shown here is derived from an EMBL/GenBank/DDBJ whole genome shotgun (WGS) entry which is preliminary data.</text>
</comment>
<protein>
    <submittedName>
        <fullName evidence="1">Uncharacterized protein</fullName>
    </submittedName>
</protein>
<accession>A0AC60NTR6</accession>
<sequence length="140" mass="15422">MNGESSSAPVRGGLRAATGLETSRTPVVNKRIGFQFGVPEHPCLGQRLGAADKRTELTTRRTSRRQHPFLTRLPNEKDPVCWREPTGTSARSRLRGSQRSPPLAVPDASHPTTSPREKGPSCDTGPPLNYRDSSRYRTMT</sequence>
<organism evidence="1 2">
    <name type="scientific">Ixodes persulcatus</name>
    <name type="common">Taiga tick</name>
    <dbReference type="NCBI Taxonomy" id="34615"/>
    <lineage>
        <taxon>Eukaryota</taxon>
        <taxon>Metazoa</taxon>
        <taxon>Ecdysozoa</taxon>
        <taxon>Arthropoda</taxon>
        <taxon>Chelicerata</taxon>
        <taxon>Arachnida</taxon>
        <taxon>Acari</taxon>
        <taxon>Parasitiformes</taxon>
        <taxon>Ixodida</taxon>
        <taxon>Ixodoidea</taxon>
        <taxon>Ixodidae</taxon>
        <taxon>Ixodinae</taxon>
        <taxon>Ixodes</taxon>
    </lineage>
</organism>
<proteinExistence type="predicted"/>
<dbReference type="EMBL" id="JABSTQ010011517">
    <property type="protein sequence ID" value="KAG0410480.1"/>
    <property type="molecule type" value="Genomic_DNA"/>
</dbReference>
<dbReference type="Proteomes" id="UP000805193">
    <property type="component" value="Unassembled WGS sequence"/>
</dbReference>